<dbReference type="OrthoDB" id="2757422at2759"/>
<dbReference type="EMBL" id="KN823000">
    <property type="protein sequence ID" value="KIO28028.1"/>
    <property type="molecule type" value="Genomic_DNA"/>
</dbReference>
<proteinExistence type="predicted"/>
<accession>A0A0C3L2Q5</accession>
<name>A0A0C3L2Q5_9AGAM</name>
<dbReference type="InterPro" id="IPR011333">
    <property type="entry name" value="SKP1/BTB/POZ_sf"/>
</dbReference>
<dbReference type="Gene3D" id="3.30.710.10">
    <property type="entry name" value="Potassium Channel Kv1.1, Chain A"/>
    <property type="match status" value="1"/>
</dbReference>
<organism evidence="2 3">
    <name type="scientific">Tulasnella calospora MUT 4182</name>
    <dbReference type="NCBI Taxonomy" id="1051891"/>
    <lineage>
        <taxon>Eukaryota</taxon>
        <taxon>Fungi</taxon>
        <taxon>Dikarya</taxon>
        <taxon>Basidiomycota</taxon>
        <taxon>Agaricomycotina</taxon>
        <taxon>Agaricomycetes</taxon>
        <taxon>Cantharellales</taxon>
        <taxon>Tulasnellaceae</taxon>
        <taxon>Tulasnella</taxon>
    </lineage>
</organism>
<dbReference type="Proteomes" id="UP000054248">
    <property type="component" value="Unassembled WGS sequence"/>
</dbReference>
<protein>
    <recommendedName>
        <fullName evidence="1">BTB domain-containing protein</fullName>
    </recommendedName>
</protein>
<dbReference type="HOGENOM" id="CLU_897698_0_0_1"/>
<keyword evidence="3" id="KW-1185">Reference proteome</keyword>
<evidence type="ECO:0000313" key="2">
    <source>
        <dbReference type="EMBL" id="KIO28028.1"/>
    </source>
</evidence>
<evidence type="ECO:0000259" key="1">
    <source>
        <dbReference type="PROSITE" id="PS50097"/>
    </source>
</evidence>
<feature type="domain" description="BTB" evidence="1">
    <location>
        <begin position="20"/>
        <end position="93"/>
    </location>
</feature>
<reference evidence="2 3" key="1">
    <citation type="submission" date="2014-04" db="EMBL/GenBank/DDBJ databases">
        <authorList>
            <consortium name="DOE Joint Genome Institute"/>
            <person name="Kuo A."/>
            <person name="Girlanda M."/>
            <person name="Perotto S."/>
            <person name="Kohler A."/>
            <person name="Nagy L.G."/>
            <person name="Floudas D."/>
            <person name="Copeland A."/>
            <person name="Barry K.W."/>
            <person name="Cichocki N."/>
            <person name="Veneault-Fourrey C."/>
            <person name="LaButti K."/>
            <person name="Lindquist E.A."/>
            <person name="Lipzen A."/>
            <person name="Lundell T."/>
            <person name="Morin E."/>
            <person name="Murat C."/>
            <person name="Sun H."/>
            <person name="Tunlid A."/>
            <person name="Henrissat B."/>
            <person name="Grigoriev I.V."/>
            <person name="Hibbett D.S."/>
            <person name="Martin F."/>
            <person name="Nordberg H.P."/>
            <person name="Cantor M.N."/>
            <person name="Hua S.X."/>
        </authorList>
    </citation>
    <scope>NUCLEOTIDE SEQUENCE [LARGE SCALE GENOMIC DNA]</scope>
    <source>
        <strain evidence="2 3">MUT 4182</strain>
    </source>
</reference>
<evidence type="ECO:0000313" key="3">
    <source>
        <dbReference type="Proteomes" id="UP000054248"/>
    </source>
</evidence>
<dbReference type="InterPro" id="IPR000210">
    <property type="entry name" value="BTB/POZ_dom"/>
</dbReference>
<dbReference type="AlphaFoldDB" id="A0A0C3L2Q5"/>
<reference evidence="3" key="2">
    <citation type="submission" date="2015-01" db="EMBL/GenBank/DDBJ databases">
        <title>Evolutionary Origins and Diversification of the Mycorrhizal Mutualists.</title>
        <authorList>
            <consortium name="DOE Joint Genome Institute"/>
            <consortium name="Mycorrhizal Genomics Consortium"/>
            <person name="Kohler A."/>
            <person name="Kuo A."/>
            <person name="Nagy L.G."/>
            <person name="Floudas D."/>
            <person name="Copeland A."/>
            <person name="Barry K.W."/>
            <person name="Cichocki N."/>
            <person name="Veneault-Fourrey C."/>
            <person name="LaButti K."/>
            <person name="Lindquist E.A."/>
            <person name="Lipzen A."/>
            <person name="Lundell T."/>
            <person name="Morin E."/>
            <person name="Murat C."/>
            <person name="Riley R."/>
            <person name="Ohm R."/>
            <person name="Sun H."/>
            <person name="Tunlid A."/>
            <person name="Henrissat B."/>
            <person name="Grigoriev I.V."/>
            <person name="Hibbett D.S."/>
            <person name="Martin F."/>
        </authorList>
    </citation>
    <scope>NUCLEOTIDE SEQUENCE [LARGE SCALE GENOMIC DNA]</scope>
    <source>
        <strain evidence="3">MUT 4182</strain>
    </source>
</reference>
<dbReference type="PROSITE" id="PS50097">
    <property type="entry name" value="BTB"/>
    <property type="match status" value="1"/>
</dbReference>
<dbReference type="SUPFAM" id="SSF54695">
    <property type="entry name" value="POZ domain"/>
    <property type="match status" value="1"/>
</dbReference>
<sequence>MPIVPKARLRRHESFYLFDGNICLRSRGVVFRVFKSLLAEESEVFRDMFAIGVDEEDGQSTYDGVPLIDLDDDPDDLAQMFHFLWKPPLAEPEFGTLCSCIRISTKYLMDNVLAWCLGRLRATVPYDSKHFQTSQTYYQDHPDCAAQVIALARKCDLPQYLPPAFYFLACEESGCAIPVNGPYALSAEDVRRVYLGKRGIQKCWWDFIKRYDDMGLKNLRNSSYEWETASPVILQIRTSVLEAGAQDPMKYWMSKKANSTKTSFDFKKDYAALCEKYGKKLFNDLPFIFDLDRKIKDLPQPARRDANQSA</sequence>
<dbReference type="STRING" id="1051891.A0A0C3L2Q5"/>
<gene>
    <name evidence="2" type="ORF">M407DRAFT_22791</name>
</gene>